<dbReference type="EMBL" id="CP043930">
    <property type="protein sequence ID" value="QGQ22362.1"/>
    <property type="molecule type" value="Genomic_DNA"/>
</dbReference>
<dbReference type="KEGG" id="gim:F1728_06600"/>
<evidence type="ECO:0000313" key="3">
    <source>
        <dbReference type="Proteomes" id="UP000427281"/>
    </source>
</evidence>
<keyword evidence="3" id="KW-1185">Reference proteome</keyword>
<proteinExistence type="predicted"/>
<protein>
    <recommendedName>
        <fullName evidence="4">HNH endonuclease</fullName>
    </recommendedName>
</protein>
<accession>A0A6I6A9V4</accession>
<dbReference type="RefSeq" id="WP_155363443.1">
    <property type="nucleotide sequence ID" value="NZ_CP043930.1"/>
</dbReference>
<evidence type="ECO:0008006" key="4">
    <source>
        <dbReference type="Google" id="ProtNLM"/>
    </source>
</evidence>
<dbReference type="Proteomes" id="UP000427281">
    <property type="component" value="Chromosome"/>
</dbReference>
<feature type="region of interest" description="Disordered" evidence="1">
    <location>
        <begin position="73"/>
        <end position="92"/>
    </location>
</feature>
<organism evidence="2 3">
    <name type="scientific">Gimesia benthica</name>
    <dbReference type="NCBI Taxonomy" id="2608982"/>
    <lineage>
        <taxon>Bacteria</taxon>
        <taxon>Pseudomonadati</taxon>
        <taxon>Planctomycetota</taxon>
        <taxon>Planctomycetia</taxon>
        <taxon>Planctomycetales</taxon>
        <taxon>Planctomycetaceae</taxon>
        <taxon>Gimesia</taxon>
    </lineage>
</organism>
<evidence type="ECO:0000256" key="1">
    <source>
        <dbReference type="SAM" id="MobiDB-lite"/>
    </source>
</evidence>
<dbReference type="AlphaFoldDB" id="A0A6I6A9V4"/>
<reference evidence="2 3" key="1">
    <citation type="submission" date="2019-09" db="EMBL/GenBank/DDBJ databases">
        <title>Gimesia benthica sp. nov., a novel bacterium isolated from deep-sea water of the Northwest Indian Ocean.</title>
        <authorList>
            <person name="Dai X."/>
        </authorList>
    </citation>
    <scope>NUCLEOTIDE SEQUENCE [LARGE SCALE GENOMIC DNA]</scope>
    <source>
        <strain evidence="2 3">E7</strain>
    </source>
</reference>
<evidence type="ECO:0000313" key="2">
    <source>
        <dbReference type="EMBL" id="QGQ22362.1"/>
    </source>
</evidence>
<gene>
    <name evidence="2" type="ORF">F1728_06600</name>
</gene>
<name>A0A6I6A9V4_9PLAN</name>
<sequence>MNTNKSGPQENIDLGNSKVVNIRDKFDNKTKEILAKRVGYLCSNPDCKNTTSGPHTDPKLTINIGVAAHITAASPGGPRYDSSLTPSQRRDSSNGIWLCQNCSKLIDSDTNYYSKDLLQGWKHNAENHAKQLIERELNQGWATTLPEYFESLISLELTTSPPIGRNIGQSSDGQFWLVLWDSRNAKYQWSKITEKYAEQELQSVCKYRNVTNWQDLFEK</sequence>